<organism evidence="1 2">
    <name type="scientific">Nesidiocoris tenuis</name>
    <dbReference type="NCBI Taxonomy" id="355587"/>
    <lineage>
        <taxon>Eukaryota</taxon>
        <taxon>Metazoa</taxon>
        <taxon>Ecdysozoa</taxon>
        <taxon>Arthropoda</taxon>
        <taxon>Hexapoda</taxon>
        <taxon>Insecta</taxon>
        <taxon>Pterygota</taxon>
        <taxon>Neoptera</taxon>
        <taxon>Paraneoptera</taxon>
        <taxon>Hemiptera</taxon>
        <taxon>Heteroptera</taxon>
        <taxon>Panheteroptera</taxon>
        <taxon>Cimicomorpha</taxon>
        <taxon>Miridae</taxon>
        <taxon>Dicyphina</taxon>
        <taxon>Nesidiocoris</taxon>
    </lineage>
</organism>
<dbReference type="EMBL" id="CADCXU010014388">
    <property type="protein sequence ID" value="CAB0004051.1"/>
    <property type="molecule type" value="Genomic_DNA"/>
</dbReference>
<protein>
    <submittedName>
        <fullName evidence="1">Uncharacterized protein</fullName>
    </submittedName>
</protein>
<sequence length="54" mass="6181">MRVRWATALSLTLTDILIFSRFSTEFWPDLTIQGASDDLRVESAQAIKDHNVML</sequence>
<keyword evidence="2" id="KW-1185">Reference proteome</keyword>
<dbReference type="Proteomes" id="UP000479000">
    <property type="component" value="Unassembled WGS sequence"/>
</dbReference>
<reference evidence="1 2" key="1">
    <citation type="submission" date="2020-02" db="EMBL/GenBank/DDBJ databases">
        <authorList>
            <person name="Ferguson B K."/>
        </authorList>
    </citation>
    <scope>NUCLEOTIDE SEQUENCE [LARGE SCALE GENOMIC DNA]</scope>
</reference>
<name>A0A6H5GNX2_9HEMI</name>
<evidence type="ECO:0000313" key="2">
    <source>
        <dbReference type="Proteomes" id="UP000479000"/>
    </source>
</evidence>
<proteinExistence type="predicted"/>
<gene>
    <name evidence="1" type="ORF">NTEN_LOCUS9528</name>
</gene>
<accession>A0A6H5GNX2</accession>
<evidence type="ECO:0000313" key="1">
    <source>
        <dbReference type="EMBL" id="CAB0004051.1"/>
    </source>
</evidence>
<dbReference type="AlphaFoldDB" id="A0A6H5GNX2"/>
<feature type="non-terminal residue" evidence="1">
    <location>
        <position position="54"/>
    </location>
</feature>